<evidence type="ECO:0000313" key="4">
    <source>
        <dbReference type="Proteomes" id="UP000265515"/>
    </source>
</evidence>
<dbReference type="AlphaFoldDB" id="A0A388JW98"/>
<dbReference type="GO" id="GO:0061928">
    <property type="term" value="F:glutathione specific gamma-glutamylcyclotransferase activity"/>
    <property type="evidence" value="ECO:0007669"/>
    <property type="project" value="UniProtKB-EC"/>
</dbReference>
<dbReference type="STRING" id="69332.A0A388JW98"/>
<dbReference type="Pfam" id="PF04752">
    <property type="entry name" value="ChaC"/>
    <property type="match status" value="1"/>
</dbReference>
<dbReference type="GO" id="GO:0006751">
    <property type="term" value="P:glutathione catabolic process"/>
    <property type="evidence" value="ECO:0007669"/>
    <property type="project" value="InterPro"/>
</dbReference>
<dbReference type="GO" id="GO:0005737">
    <property type="term" value="C:cytoplasm"/>
    <property type="evidence" value="ECO:0007669"/>
    <property type="project" value="TreeGrafter"/>
</dbReference>
<evidence type="ECO:0000313" key="3">
    <source>
        <dbReference type="EMBL" id="GBG62055.1"/>
    </source>
</evidence>
<proteinExistence type="predicted"/>
<comment type="caution">
    <text evidence="3">The sequence shown here is derived from an EMBL/GenBank/DDBJ whole genome shotgun (WGS) entry which is preliminary data.</text>
</comment>
<dbReference type="InterPro" id="IPR006840">
    <property type="entry name" value="ChaC"/>
</dbReference>
<accession>A0A388JW98</accession>
<keyword evidence="2" id="KW-0456">Lyase</keyword>
<dbReference type="Gramene" id="GBG62055">
    <property type="protein sequence ID" value="GBG62055"/>
    <property type="gene ID" value="CBR_g28532"/>
</dbReference>
<gene>
    <name evidence="3" type="ORF">CBR_g28532</name>
</gene>
<organism evidence="3 4">
    <name type="scientific">Chara braunii</name>
    <name type="common">Braun's stonewort</name>
    <dbReference type="NCBI Taxonomy" id="69332"/>
    <lineage>
        <taxon>Eukaryota</taxon>
        <taxon>Viridiplantae</taxon>
        <taxon>Streptophyta</taxon>
        <taxon>Charophyceae</taxon>
        <taxon>Charales</taxon>
        <taxon>Characeae</taxon>
        <taxon>Chara</taxon>
    </lineage>
</organism>
<evidence type="ECO:0000256" key="1">
    <source>
        <dbReference type="ARBA" id="ARBA00012344"/>
    </source>
</evidence>
<dbReference type="Proteomes" id="UP000265515">
    <property type="component" value="Unassembled WGS sequence"/>
</dbReference>
<protein>
    <recommendedName>
        <fullName evidence="1">glutathione-specific gamma-glutamylcyclotransferase</fullName>
        <ecNumber evidence="1">4.3.2.7</ecNumber>
    </recommendedName>
</protein>
<dbReference type="PANTHER" id="PTHR12192">
    <property type="entry name" value="CATION TRANSPORT PROTEIN CHAC-RELATED"/>
    <property type="match status" value="1"/>
</dbReference>
<dbReference type="PANTHER" id="PTHR12192:SF2">
    <property type="entry name" value="GLUTATHIONE-SPECIFIC GAMMA-GLUTAMYLCYCLOTRANSFERASE 2"/>
    <property type="match status" value="1"/>
</dbReference>
<dbReference type="EMBL" id="BFEA01000025">
    <property type="protein sequence ID" value="GBG62055.1"/>
    <property type="molecule type" value="Genomic_DNA"/>
</dbReference>
<dbReference type="EC" id="4.3.2.7" evidence="1"/>
<name>A0A388JW98_CHABU</name>
<evidence type="ECO:0000256" key="2">
    <source>
        <dbReference type="ARBA" id="ARBA00023239"/>
    </source>
</evidence>
<dbReference type="OrthoDB" id="1933483at2759"/>
<keyword evidence="4" id="KW-1185">Reference proteome</keyword>
<sequence length="188" mass="19941">MQNCNFTGGFLNVQSPEKPVARVLVYIASEDRTRNVYYLGPAPLHDIAKQIATAVGPSGPNYEYLFRLEEALQEIGVVDEEVVVLAELVRNLMASSRAAVRGDKTFNPLPVTLGCQPPHQSTPSHNDANGTPISYREANGFAFIEARATGHSLQIAAEIVAEIAAELPACAAVTPDGVLGASKAAVPS</sequence>
<reference evidence="3 4" key="1">
    <citation type="journal article" date="2018" name="Cell">
        <title>The Chara Genome: Secondary Complexity and Implications for Plant Terrestrialization.</title>
        <authorList>
            <person name="Nishiyama T."/>
            <person name="Sakayama H."/>
            <person name="Vries J.D."/>
            <person name="Buschmann H."/>
            <person name="Saint-Marcoux D."/>
            <person name="Ullrich K.K."/>
            <person name="Haas F.B."/>
            <person name="Vanderstraeten L."/>
            <person name="Becker D."/>
            <person name="Lang D."/>
            <person name="Vosolsobe S."/>
            <person name="Rombauts S."/>
            <person name="Wilhelmsson P.K.I."/>
            <person name="Janitza P."/>
            <person name="Kern R."/>
            <person name="Heyl A."/>
            <person name="Rumpler F."/>
            <person name="Villalobos L.I.A.C."/>
            <person name="Clay J.M."/>
            <person name="Skokan R."/>
            <person name="Toyoda A."/>
            <person name="Suzuki Y."/>
            <person name="Kagoshima H."/>
            <person name="Schijlen E."/>
            <person name="Tajeshwar N."/>
            <person name="Catarino B."/>
            <person name="Hetherington A.J."/>
            <person name="Saltykova A."/>
            <person name="Bonnot C."/>
            <person name="Breuninger H."/>
            <person name="Symeonidi A."/>
            <person name="Radhakrishnan G.V."/>
            <person name="Van Nieuwerburgh F."/>
            <person name="Deforce D."/>
            <person name="Chang C."/>
            <person name="Karol K.G."/>
            <person name="Hedrich R."/>
            <person name="Ulvskov P."/>
            <person name="Glockner G."/>
            <person name="Delwiche C.F."/>
            <person name="Petrasek J."/>
            <person name="Van de Peer Y."/>
            <person name="Friml J."/>
            <person name="Beilby M."/>
            <person name="Dolan L."/>
            <person name="Kohara Y."/>
            <person name="Sugano S."/>
            <person name="Fujiyama A."/>
            <person name="Delaux P.-M."/>
            <person name="Quint M."/>
            <person name="TheiBen G."/>
            <person name="Hagemann M."/>
            <person name="Harholt J."/>
            <person name="Dunand C."/>
            <person name="Zachgo S."/>
            <person name="Langdale J."/>
            <person name="Maumus F."/>
            <person name="Straeten D.V.D."/>
            <person name="Gould S.B."/>
            <person name="Rensing S.A."/>
        </authorList>
    </citation>
    <scope>NUCLEOTIDE SEQUENCE [LARGE SCALE GENOMIC DNA]</scope>
    <source>
        <strain evidence="3 4">S276</strain>
    </source>
</reference>